<evidence type="ECO:0000256" key="6">
    <source>
        <dbReference type="ARBA" id="ARBA00022989"/>
    </source>
</evidence>
<dbReference type="EMBL" id="UATH01000001">
    <property type="protein sequence ID" value="SPY07180.1"/>
    <property type="molecule type" value="Genomic_DNA"/>
</dbReference>
<dbReference type="GO" id="GO:0015297">
    <property type="term" value="F:antiporter activity"/>
    <property type="evidence" value="ECO:0007669"/>
    <property type="project" value="UniProtKB-KW"/>
</dbReference>
<keyword evidence="3" id="KW-0050">Antiport</keyword>
<accession>A0A2X1VFP4</accession>
<organism evidence="11 12">
    <name type="scientific">Oligella urethralis</name>
    <dbReference type="NCBI Taxonomy" id="90245"/>
    <lineage>
        <taxon>Bacteria</taxon>
        <taxon>Pseudomonadati</taxon>
        <taxon>Pseudomonadota</taxon>
        <taxon>Betaproteobacteria</taxon>
        <taxon>Burkholderiales</taxon>
        <taxon>Alcaligenaceae</taxon>
        <taxon>Oligella</taxon>
    </lineage>
</organism>
<feature type="transmembrane region" description="Helical" evidence="10">
    <location>
        <begin position="174"/>
        <end position="195"/>
    </location>
</feature>
<keyword evidence="8 10" id="KW-0472">Membrane</keyword>
<dbReference type="NCBIfam" id="TIGR00797">
    <property type="entry name" value="matE"/>
    <property type="match status" value="1"/>
</dbReference>
<dbReference type="RefSeq" id="WP_113062212.1">
    <property type="nucleotide sequence ID" value="NZ_UATH01000001.1"/>
</dbReference>
<feature type="transmembrane region" description="Helical" evidence="10">
    <location>
        <begin position="250"/>
        <end position="276"/>
    </location>
</feature>
<feature type="transmembrane region" description="Helical" evidence="10">
    <location>
        <begin position="29"/>
        <end position="49"/>
    </location>
</feature>
<evidence type="ECO:0000256" key="9">
    <source>
        <dbReference type="ARBA" id="ARBA00031636"/>
    </source>
</evidence>
<feature type="transmembrane region" description="Helical" evidence="10">
    <location>
        <begin position="400"/>
        <end position="423"/>
    </location>
</feature>
<dbReference type="AlphaFoldDB" id="A0A2X1VFP4"/>
<evidence type="ECO:0000256" key="5">
    <source>
        <dbReference type="ARBA" id="ARBA00022692"/>
    </source>
</evidence>
<feature type="transmembrane region" description="Helical" evidence="10">
    <location>
        <begin position="443"/>
        <end position="467"/>
    </location>
</feature>
<keyword evidence="5 10" id="KW-0812">Transmembrane</keyword>
<evidence type="ECO:0000313" key="12">
    <source>
        <dbReference type="Proteomes" id="UP000250242"/>
    </source>
</evidence>
<keyword evidence="6 10" id="KW-1133">Transmembrane helix</keyword>
<dbReference type="InterPro" id="IPR050222">
    <property type="entry name" value="MATE_MdtK"/>
</dbReference>
<dbReference type="Proteomes" id="UP000250242">
    <property type="component" value="Unassembled WGS sequence"/>
</dbReference>
<protein>
    <recommendedName>
        <fullName evidence="9">Multidrug-efflux transporter</fullName>
    </recommendedName>
</protein>
<dbReference type="Pfam" id="PF01554">
    <property type="entry name" value="MatE"/>
    <property type="match status" value="2"/>
</dbReference>
<evidence type="ECO:0000313" key="11">
    <source>
        <dbReference type="EMBL" id="SPY07180.1"/>
    </source>
</evidence>
<dbReference type="PANTHER" id="PTHR43298">
    <property type="entry name" value="MULTIDRUG RESISTANCE PROTEIN NORM-RELATED"/>
    <property type="match status" value="1"/>
</dbReference>
<evidence type="ECO:0000256" key="8">
    <source>
        <dbReference type="ARBA" id="ARBA00023136"/>
    </source>
</evidence>
<gene>
    <name evidence="11" type="primary">norM_2</name>
    <name evidence="11" type="ORF">NCTC11009_00373</name>
</gene>
<dbReference type="PANTHER" id="PTHR43298:SF2">
    <property type="entry name" value="FMN_FAD EXPORTER YEEO-RELATED"/>
    <property type="match status" value="1"/>
</dbReference>
<evidence type="ECO:0000256" key="4">
    <source>
        <dbReference type="ARBA" id="ARBA00022475"/>
    </source>
</evidence>
<feature type="transmembrane region" description="Helical" evidence="10">
    <location>
        <begin position="327"/>
        <end position="348"/>
    </location>
</feature>
<name>A0A2X1VFP4_9BURK</name>
<dbReference type="GO" id="GO:0006811">
    <property type="term" value="P:monoatomic ion transport"/>
    <property type="evidence" value="ECO:0007669"/>
    <property type="project" value="UniProtKB-KW"/>
</dbReference>
<proteinExistence type="predicted"/>
<keyword evidence="4" id="KW-1003">Cell membrane</keyword>
<evidence type="ECO:0000256" key="2">
    <source>
        <dbReference type="ARBA" id="ARBA00022448"/>
    </source>
</evidence>
<evidence type="ECO:0000256" key="10">
    <source>
        <dbReference type="SAM" id="Phobius"/>
    </source>
</evidence>
<dbReference type="InterPro" id="IPR002528">
    <property type="entry name" value="MATE_fam"/>
</dbReference>
<feature type="transmembrane region" description="Helical" evidence="10">
    <location>
        <begin position="141"/>
        <end position="162"/>
    </location>
</feature>
<feature type="transmembrane region" description="Helical" evidence="10">
    <location>
        <begin position="61"/>
        <end position="86"/>
    </location>
</feature>
<evidence type="ECO:0000256" key="3">
    <source>
        <dbReference type="ARBA" id="ARBA00022449"/>
    </source>
</evidence>
<reference evidence="11 12" key="1">
    <citation type="submission" date="2018-06" db="EMBL/GenBank/DDBJ databases">
        <authorList>
            <consortium name="Pathogen Informatics"/>
            <person name="Doyle S."/>
        </authorList>
    </citation>
    <scope>NUCLEOTIDE SEQUENCE [LARGE SCALE GENOMIC DNA]</scope>
    <source>
        <strain evidence="11 12">NCTC11009</strain>
    </source>
</reference>
<dbReference type="GO" id="GO:0042910">
    <property type="term" value="F:xenobiotic transmembrane transporter activity"/>
    <property type="evidence" value="ECO:0007669"/>
    <property type="project" value="InterPro"/>
</dbReference>
<feature type="transmembrane region" description="Helical" evidence="10">
    <location>
        <begin position="288"/>
        <end position="306"/>
    </location>
</feature>
<evidence type="ECO:0000256" key="7">
    <source>
        <dbReference type="ARBA" id="ARBA00023065"/>
    </source>
</evidence>
<evidence type="ECO:0000256" key="1">
    <source>
        <dbReference type="ARBA" id="ARBA00004429"/>
    </source>
</evidence>
<comment type="subcellular location">
    <subcellularLocation>
        <location evidence="1">Cell inner membrane</location>
        <topology evidence="1">Multi-pass membrane protein</topology>
    </subcellularLocation>
</comment>
<sequence length="473" mass="51655">MSTINKPTIVCDQAIERVVTLAAKILRQVWPILISQWVGVAFAIIDSVMLGNFSVQALQTISIAASIYVTIVISLMGVIHALIPICAQTIGANKLDEVGELFGQGIWMSLLITVIGAIGLLNPDFLINLAGELSPEVRADVASYLRYTFYGLPAALMFRVVYSICTASQRASTVMYLSVASLPLKFFINWLLIFGHLGFSQMGSDGAGISTAVVSWFQLVVGLLLLLLDPHYQRYRLRLSRPKPHIIADILRLGIPMGASYLVEICAFTFITLFVAREGAYVSASHQILFNLISFTYMIPMSIGIATAAQTAQALGARQWEIAHRSVLAGFALAIAGFILTIALVLLMKNEIIGLYTQDPQVALIAGGLLSFFPVIHCWDGLQCLNTYALRAHRIATVPFILQTVCLLGIGIGIGFYFGFGAGKGQLALISQVLMPHSTTGLASLWLMNALSLMVCSLVLHSWYWYVYRKNKV</sequence>
<feature type="transmembrane region" description="Helical" evidence="10">
    <location>
        <begin position="360"/>
        <end position="379"/>
    </location>
</feature>
<dbReference type="GO" id="GO:0005886">
    <property type="term" value="C:plasma membrane"/>
    <property type="evidence" value="ECO:0007669"/>
    <property type="project" value="UniProtKB-SubCell"/>
</dbReference>
<feature type="transmembrane region" description="Helical" evidence="10">
    <location>
        <begin position="207"/>
        <end position="229"/>
    </location>
</feature>
<dbReference type="PIRSF" id="PIRSF006603">
    <property type="entry name" value="DinF"/>
    <property type="match status" value="1"/>
</dbReference>
<feature type="transmembrane region" description="Helical" evidence="10">
    <location>
        <begin position="98"/>
        <end position="121"/>
    </location>
</feature>
<keyword evidence="2" id="KW-0813">Transport</keyword>
<keyword evidence="7" id="KW-0406">Ion transport</keyword>
<dbReference type="InterPro" id="IPR048279">
    <property type="entry name" value="MdtK-like"/>
</dbReference>